<organism evidence="2 3">
    <name type="scientific">Leptospirillum ferriphilum YSK</name>
    <dbReference type="NCBI Taxonomy" id="1441628"/>
    <lineage>
        <taxon>Bacteria</taxon>
        <taxon>Pseudomonadati</taxon>
        <taxon>Nitrospirota</taxon>
        <taxon>Nitrospiria</taxon>
        <taxon>Nitrospirales</taxon>
        <taxon>Nitrospiraceae</taxon>
        <taxon>Leptospirillum</taxon>
    </lineage>
</organism>
<dbReference type="AlphaFoldDB" id="A0A059XWF0"/>
<accession>A0A059XWF0</accession>
<sequence length="137" mass="15018">MTTFQEILIGLATICVVVLVALAIRVIRFLDHLDGTLSRLEKETLPAVSRLSALLGRIDALTGDIENAWFSTRKKMDDLGLPPLLRLLRWMPGPAGKLPFPLGILVRALGSGLRAFRGVWKSRDKNGNSSGRKESSP</sequence>
<keyword evidence="3" id="KW-1185">Reference proteome</keyword>
<name>A0A059XWF0_9BACT</name>
<evidence type="ECO:0000256" key="1">
    <source>
        <dbReference type="SAM" id="Phobius"/>
    </source>
</evidence>
<dbReference type="RefSeq" id="WP_014960043.1">
    <property type="nucleotide sequence ID" value="NZ_CP007243.1"/>
</dbReference>
<proteinExistence type="predicted"/>
<dbReference type="Proteomes" id="UP000027059">
    <property type="component" value="Chromosome"/>
</dbReference>
<dbReference type="KEGG" id="lfp:Y981_01480"/>
<keyword evidence="1" id="KW-0812">Transmembrane</keyword>
<keyword evidence="1" id="KW-1133">Transmembrane helix</keyword>
<evidence type="ECO:0000313" key="2">
    <source>
        <dbReference type="EMBL" id="AIA31430.1"/>
    </source>
</evidence>
<feature type="transmembrane region" description="Helical" evidence="1">
    <location>
        <begin position="7"/>
        <end position="27"/>
    </location>
</feature>
<dbReference type="EMBL" id="CP007243">
    <property type="protein sequence ID" value="AIA31430.1"/>
    <property type="molecule type" value="Genomic_DNA"/>
</dbReference>
<gene>
    <name evidence="2" type="ORF">Y981_01480</name>
</gene>
<reference evidence="3" key="1">
    <citation type="submission" date="2014-02" db="EMBL/GenBank/DDBJ databases">
        <title>Complete genome sequence and comparative genomic analysis of the nitrogen-fixing bacterium Leptospirillum ferriphilum YSK.</title>
        <authorList>
            <person name="Guo X."/>
            <person name="Yin H."/>
            <person name="Liang Y."/>
            <person name="Hu Q."/>
            <person name="Ma L."/>
            <person name="Xiao Y."/>
            <person name="Zhang X."/>
            <person name="Qiu G."/>
            <person name="Liu X."/>
        </authorList>
    </citation>
    <scope>NUCLEOTIDE SEQUENCE [LARGE SCALE GENOMIC DNA]</scope>
    <source>
        <strain evidence="3">YSK</strain>
    </source>
</reference>
<dbReference type="HOGENOM" id="CLU_1862723_0_0_0"/>
<dbReference type="OrthoDB" id="9910368at2"/>
<keyword evidence="1" id="KW-0472">Membrane</keyword>
<reference evidence="2 3" key="2">
    <citation type="journal article" date="2015" name="Biomed. Res. Int.">
        <title>Effects of Arsenite Resistance on the Growth and Functional Gene Expression of Leptospirillum ferriphilum and Acidithiobacillus thiooxidans in Pure Culture and Coculture.</title>
        <authorList>
            <person name="Jiang H."/>
            <person name="Liang Y."/>
            <person name="Yin H."/>
            <person name="Xiao Y."/>
            <person name="Guo X."/>
            <person name="Xu Y."/>
            <person name="Hu Q."/>
            <person name="Liu H."/>
            <person name="Liu X."/>
        </authorList>
    </citation>
    <scope>NUCLEOTIDE SEQUENCE [LARGE SCALE GENOMIC DNA]</scope>
    <source>
        <strain evidence="2 3">YSK</strain>
    </source>
</reference>
<protein>
    <submittedName>
        <fullName evidence="2">Uncharacterized protein</fullName>
    </submittedName>
</protein>
<evidence type="ECO:0000313" key="3">
    <source>
        <dbReference type="Proteomes" id="UP000027059"/>
    </source>
</evidence>